<reference evidence="4 5" key="1">
    <citation type="journal article" date="2017" name="Int. J. Syst. Evol. Microbiol.">
        <title>Jeotgalibaca porci sp. nov. and Jeotgalibaca arthritidis sp. nov., isolated from pigs, and emended description of the genus Jeotgalibaca.</title>
        <authorList>
            <person name="Zamora L."/>
            <person name="Perez-Sancho M."/>
            <person name="Dominguez L."/>
            <person name="Fernandez-Garayzabal J.F."/>
            <person name="Vela A.I."/>
        </authorList>
    </citation>
    <scope>NUCLEOTIDE SEQUENCE [LARGE SCALE GENOMIC DNA]</scope>
    <source>
        <strain evidence="4 5">CCUG 69148</strain>
    </source>
</reference>
<dbReference type="InterPro" id="IPR050273">
    <property type="entry name" value="GppA/Ppx_hydrolase"/>
</dbReference>
<organism evidence="4 5">
    <name type="scientific">Jeotgalibaca porci</name>
    <dbReference type="NCBI Taxonomy" id="1868793"/>
    <lineage>
        <taxon>Bacteria</taxon>
        <taxon>Bacillati</taxon>
        <taxon>Bacillota</taxon>
        <taxon>Bacilli</taxon>
        <taxon>Lactobacillales</taxon>
        <taxon>Carnobacteriaceae</taxon>
        <taxon>Jeotgalibaca</taxon>
    </lineage>
</organism>
<feature type="domain" description="Ppx/GppA phosphatase N-terminal" evidence="2">
    <location>
        <begin position="29"/>
        <end position="305"/>
    </location>
</feature>
<dbReference type="CDD" id="cd24052">
    <property type="entry name" value="ASKHA_NBD_HpPPX-GppA-like"/>
    <property type="match status" value="1"/>
</dbReference>
<evidence type="ECO:0000313" key="5">
    <source>
        <dbReference type="Proteomes" id="UP000501830"/>
    </source>
</evidence>
<dbReference type="Gene3D" id="3.30.420.150">
    <property type="entry name" value="Exopolyphosphatase. Domain 2"/>
    <property type="match status" value="1"/>
</dbReference>
<name>A0A6G7WJB2_9LACT</name>
<dbReference type="PANTHER" id="PTHR30005">
    <property type="entry name" value="EXOPOLYPHOSPHATASE"/>
    <property type="match status" value="1"/>
</dbReference>
<dbReference type="InterPro" id="IPR043129">
    <property type="entry name" value="ATPase_NBD"/>
</dbReference>
<feature type="domain" description="Ppx/GppA phosphatase C-terminal" evidence="3">
    <location>
        <begin position="321"/>
        <end position="468"/>
    </location>
</feature>
<dbReference type="Gene3D" id="1.10.3210.10">
    <property type="entry name" value="Hypothetical protein af1432"/>
    <property type="match status" value="1"/>
</dbReference>
<dbReference type="KEGG" id="jpo:G7058_09850"/>
<comment type="similarity">
    <text evidence="1">Belongs to the GppA/Ppx family.</text>
</comment>
<dbReference type="EMBL" id="CP049889">
    <property type="protein sequence ID" value="QIK52319.1"/>
    <property type="molecule type" value="Genomic_DNA"/>
</dbReference>
<dbReference type="InterPro" id="IPR048950">
    <property type="entry name" value="Ppx_GppA_C"/>
</dbReference>
<sequence>MNTEKIALIDIGSNTIRLVIFEITTDYNLLELQNIKTPARLSQYLDENKTMSQAGIDALVQVLETFVAVTNQYDVTQILPMATAAIRQSTNKTDIIQQVLDRTGITLQIVPEEKEAYYGSYAVTLSTETKDGVTVDIGGGSTEITYFVNKEIVRYHSFPFGVVTLKQMFFEGKEHNSEKAIKKMSAYIQEAFKSLEWLQDLRVPVTAIGGSGRSIANVHQRQINYPLAGVHGYQMSRDGLTQTLKLFKSLSIPELQDLDGLSQDRTDIIIPANVVFRTLFDEVNAPAFIFSNKGLREGIIMDYLNNKSDDQAFSKMNTSTQSIYKLGLSYHTQDKVADQRGNLVSMLYEEFCKEGILEKDRYVARLLQYGSYLYYLGVYVESGAVSQHTFYIISNSELNGLSHKERVVVALLASFKNRSLFNQYSEPFTSWFDSTYLNQIRELGGIIKFANALNDSHLSVVRNIELKKNKNGYELLLYYKGSIIAEEYRAMRQRKHIQRLVKGDLNIAFVDMVTGKKKVINHS</sequence>
<dbReference type="Pfam" id="PF02541">
    <property type="entry name" value="Ppx-GppA"/>
    <property type="match status" value="1"/>
</dbReference>
<keyword evidence="5" id="KW-1185">Reference proteome</keyword>
<dbReference type="GeneID" id="94553588"/>
<dbReference type="Proteomes" id="UP000501830">
    <property type="component" value="Chromosome"/>
</dbReference>
<dbReference type="InterPro" id="IPR003695">
    <property type="entry name" value="Ppx_GppA_N"/>
</dbReference>
<dbReference type="GO" id="GO:0006357">
    <property type="term" value="P:regulation of transcription by RNA polymerase II"/>
    <property type="evidence" value="ECO:0007669"/>
    <property type="project" value="TreeGrafter"/>
</dbReference>
<dbReference type="PANTHER" id="PTHR30005:SF0">
    <property type="entry name" value="RETROGRADE REGULATION PROTEIN 2"/>
    <property type="match status" value="1"/>
</dbReference>
<evidence type="ECO:0000256" key="1">
    <source>
        <dbReference type="ARBA" id="ARBA00007125"/>
    </source>
</evidence>
<evidence type="ECO:0000259" key="2">
    <source>
        <dbReference type="Pfam" id="PF02541"/>
    </source>
</evidence>
<dbReference type="SUPFAM" id="SSF109604">
    <property type="entry name" value="HD-domain/PDEase-like"/>
    <property type="match status" value="1"/>
</dbReference>
<evidence type="ECO:0000259" key="3">
    <source>
        <dbReference type="Pfam" id="PF21447"/>
    </source>
</evidence>
<dbReference type="AlphaFoldDB" id="A0A6G7WJB2"/>
<dbReference type="Gene3D" id="3.30.420.40">
    <property type="match status" value="1"/>
</dbReference>
<accession>A0A6G7WJB2</accession>
<gene>
    <name evidence="4" type="ORF">G7058_09850</name>
</gene>
<dbReference type="RefSeq" id="WP_166063380.1">
    <property type="nucleotide sequence ID" value="NZ_CP049889.1"/>
</dbReference>
<protein>
    <submittedName>
        <fullName evidence="4">Ppx/GppA family phosphatase</fullName>
    </submittedName>
</protein>
<proteinExistence type="inferred from homology"/>
<dbReference type="Pfam" id="PF21447">
    <property type="entry name" value="Ppx-GppA_III"/>
    <property type="match status" value="1"/>
</dbReference>
<evidence type="ECO:0000313" key="4">
    <source>
        <dbReference type="EMBL" id="QIK52319.1"/>
    </source>
</evidence>
<dbReference type="SUPFAM" id="SSF53067">
    <property type="entry name" value="Actin-like ATPase domain"/>
    <property type="match status" value="2"/>
</dbReference>